<feature type="compositionally biased region" description="Basic and acidic residues" evidence="1">
    <location>
        <begin position="12"/>
        <end position="25"/>
    </location>
</feature>
<gene>
    <name evidence="2" type="ORF">PBY51_017153</name>
</gene>
<organism evidence="2 3">
    <name type="scientific">Eleginops maclovinus</name>
    <name type="common">Patagonian blennie</name>
    <name type="synonym">Eleginus maclovinus</name>
    <dbReference type="NCBI Taxonomy" id="56733"/>
    <lineage>
        <taxon>Eukaryota</taxon>
        <taxon>Metazoa</taxon>
        <taxon>Chordata</taxon>
        <taxon>Craniata</taxon>
        <taxon>Vertebrata</taxon>
        <taxon>Euteleostomi</taxon>
        <taxon>Actinopterygii</taxon>
        <taxon>Neopterygii</taxon>
        <taxon>Teleostei</taxon>
        <taxon>Neoteleostei</taxon>
        <taxon>Acanthomorphata</taxon>
        <taxon>Eupercaria</taxon>
        <taxon>Perciformes</taxon>
        <taxon>Notothenioidei</taxon>
        <taxon>Eleginopidae</taxon>
        <taxon>Eleginops</taxon>
    </lineage>
</organism>
<dbReference type="EMBL" id="JAUZQC010000012">
    <property type="protein sequence ID" value="KAK5861696.1"/>
    <property type="molecule type" value="Genomic_DNA"/>
</dbReference>
<evidence type="ECO:0000313" key="3">
    <source>
        <dbReference type="Proteomes" id="UP001346869"/>
    </source>
</evidence>
<feature type="region of interest" description="Disordered" evidence="1">
    <location>
        <begin position="1"/>
        <end position="62"/>
    </location>
</feature>
<evidence type="ECO:0000313" key="2">
    <source>
        <dbReference type="EMBL" id="KAK5861696.1"/>
    </source>
</evidence>
<sequence length="122" mass="13687">MNIHSLSSSSTEDLKQERRAEDRTCCKKPPNKNNSPPPDHSVSISRAARFSCRGGEDTDTVKARTMWLRPQRERMGSLRGIKTPKRGTVQKKAQTLPHVLQHGQHLKEMGADGSQRLPAPQH</sequence>
<name>A0AAN7XJ45_ELEMC</name>
<comment type="caution">
    <text evidence="2">The sequence shown here is derived from an EMBL/GenBank/DDBJ whole genome shotgun (WGS) entry which is preliminary data.</text>
</comment>
<accession>A0AAN7XJ45</accession>
<reference evidence="2 3" key="1">
    <citation type="journal article" date="2023" name="Genes (Basel)">
        <title>Chromosome-Level Genome Assembly and Circadian Gene Repertoire of the Patagonia Blennie Eleginops maclovinus-The Closest Ancestral Proxy of Antarctic Cryonotothenioids.</title>
        <authorList>
            <person name="Cheng C.C."/>
            <person name="Rivera-Colon A.G."/>
            <person name="Minhas B.F."/>
            <person name="Wilson L."/>
            <person name="Rayamajhi N."/>
            <person name="Vargas-Chacoff L."/>
            <person name="Catchen J.M."/>
        </authorList>
    </citation>
    <scope>NUCLEOTIDE SEQUENCE [LARGE SCALE GENOMIC DNA]</scope>
    <source>
        <strain evidence="2">JMC-PN-2008</strain>
    </source>
</reference>
<evidence type="ECO:0000256" key="1">
    <source>
        <dbReference type="SAM" id="MobiDB-lite"/>
    </source>
</evidence>
<keyword evidence="3" id="KW-1185">Reference proteome</keyword>
<proteinExistence type="predicted"/>
<feature type="compositionally biased region" description="Polar residues" evidence="1">
    <location>
        <begin position="1"/>
        <end position="11"/>
    </location>
</feature>
<reference evidence="2 3" key="2">
    <citation type="journal article" date="2023" name="Mol. Biol. Evol.">
        <title>Genomics of Secondarily Temperate Adaptation in the Only Non-Antarctic Icefish.</title>
        <authorList>
            <person name="Rivera-Colon A.G."/>
            <person name="Rayamajhi N."/>
            <person name="Minhas B.F."/>
            <person name="Madrigal G."/>
            <person name="Bilyk K.T."/>
            <person name="Yoon V."/>
            <person name="Hune M."/>
            <person name="Gregory S."/>
            <person name="Cheng C.H.C."/>
            <person name="Catchen J.M."/>
        </authorList>
    </citation>
    <scope>NUCLEOTIDE SEQUENCE [LARGE SCALE GENOMIC DNA]</scope>
    <source>
        <strain evidence="2">JMC-PN-2008</strain>
    </source>
</reference>
<dbReference type="Proteomes" id="UP001346869">
    <property type="component" value="Unassembled WGS sequence"/>
</dbReference>
<protein>
    <submittedName>
        <fullName evidence="2">Uncharacterized protein</fullName>
    </submittedName>
</protein>
<dbReference type="AlphaFoldDB" id="A0AAN7XJ45"/>